<dbReference type="SUPFAM" id="SSF117856">
    <property type="entry name" value="AF0104/ALDC/Ptd012-like"/>
    <property type="match status" value="1"/>
</dbReference>
<name>A0ABW6BD24_9SPHI</name>
<dbReference type="CDD" id="cd17299">
    <property type="entry name" value="acetolactate_decarboxylase"/>
    <property type="match status" value="1"/>
</dbReference>
<dbReference type="Gene3D" id="3.30.1330.80">
    <property type="entry name" value="Hypothetical protein, similar to alpha- acetolactate decarboxylase, domain 2"/>
    <property type="match status" value="2"/>
</dbReference>
<dbReference type="SUPFAM" id="SSF63829">
    <property type="entry name" value="Calcium-dependent phosphotriesterase"/>
    <property type="match status" value="1"/>
</dbReference>
<comment type="pathway">
    <text evidence="2">Polyol metabolism; (R,R)-butane-2,3-diol biosynthesis; (R,R)-butane-2,3-diol from pyruvate: step 2/3.</text>
</comment>
<keyword evidence="6" id="KW-0210">Decarboxylase</keyword>
<dbReference type="EMBL" id="JBHUPB010000003">
    <property type="protein sequence ID" value="MFD2966394.1"/>
    <property type="molecule type" value="Genomic_DNA"/>
</dbReference>
<sequence length="535" mass="59960">MVNHRKKWDLVHYGFLFLLLAGNTAYLQQIIHGFSMPESVTSDGNRFFVSNQGQDVFAKDGDGFISLLSEDGKVMERQFLPKEGVLNAPKGMHIAGNILYVADLDRIVGFDIASRETVFELRIPEASMLNDICGLETGFIAVTETASGNIYKINTESKQLELMGNIPTANGIAYNRSTGQLVVSSNGIPYGAGSIYVKSAGSRFKELPNIAHGFFDGIAFTDDTHLLISDWVSFPLKGFGKLWTYDLETQRAAFQFVEESVADIYYDQATKKLWMPHMFQNKVLIHSVTEVFKPVHERANILYNYGVIDAFIGGLYRGTLPVHELLLKGDFGLGAPDMLDGELTMLDGKAYQTIASGATSVLDREHKTSFAAATFFHADTVFHIDGRMEQKDLLAYIAERLPHKKSALYVIKVSGKFEWVKTRAFPPVTAAPFPALTTIMDRQRFFEHQYTTGACVGYYLPEYLSGINVGGFHLHYLSADKTQGGHILDLSGENLYIEIAYLKRMELDLPIDADFENFQFKERVHEDLKRVEQGR</sequence>
<dbReference type="Gene3D" id="2.120.10.30">
    <property type="entry name" value="TolB, C-terminal domain"/>
    <property type="match status" value="1"/>
</dbReference>
<accession>A0ABW6BD24</accession>
<comment type="caution">
    <text evidence="9">The sequence shown here is derived from an EMBL/GenBank/DDBJ whole genome shotgun (WGS) entry which is preliminary data.</text>
</comment>
<evidence type="ECO:0000256" key="8">
    <source>
        <dbReference type="ARBA" id="ARBA00023239"/>
    </source>
</evidence>
<dbReference type="GO" id="GO:0047605">
    <property type="term" value="F:acetolactate decarboxylase activity"/>
    <property type="evidence" value="ECO:0007669"/>
    <property type="project" value="UniProtKB-EC"/>
</dbReference>
<reference evidence="10" key="1">
    <citation type="journal article" date="2019" name="Int. J. Syst. Evol. Microbiol.">
        <title>The Global Catalogue of Microorganisms (GCM) 10K type strain sequencing project: providing services to taxonomists for standard genome sequencing and annotation.</title>
        <authorList>
            <consortium name="The Broad Institute Genomics Platform"/>
            <consortium name="The Broad Institute Genome Sequencing Center for Infectious Disease"/>
            <person name="Wu L."/>
            <person name="Ma J."/>
        </authorList>
    </citation>
    <scope>NUCLEOTIDE SEQUENCE [LARGE SCALE GENOMIC DNA]</scope>
    <source>
        <strain evidence="10">KCTC 22814</strain>
    </source>
</reference>
<evidence type="ECO:0000313" key="10">
    <source>
        <dbReference type="Proteomes" id="UP001597525"/>
    </source>
</evidence>
<dbReference type="NCBIfam" id="TIGR01252">
    <property type="entry name" value="acetolac_decarb"/>
    <property type="match status" value="1"/>
</dbReference>
<dbReference type="InterPro" id="IPR005128">
    <property type="entry name" value="Acetolactate_a_deCO2ase"/>
</dbReference>
<evidence type="ECO:0000256" key="5">
    <source>
        <dbReference type="ARBA" id="ARBA00020164"/>
    </source>
</evidence>
<evidence type="ECO:0000256" key="1">
    <source>
        <dbReference type="ARBA" id="ARBA00001784"/>
    </source>
</evidence>
<keyword evidence="10" id="KW-1185">Reference proteome</keyword>
<evidence type="ECO:0000256" key="7">
    <source>
        <dbReference type="ARBA" id="ARBA00023061"/>
    </source>
</evidence>
<keyword evidence="8 9" id="KW-0456">Lyase</keyword>
<dbReference type="PANTHER" id="PTHR35524:SF1">
    <property type="entry name" value="ALPHA-ACETOLACTATE DECARBOXYLASE"/>
    <property type="match status" value="1"/>
</dbReference>
<evidence type="ECO:0000313" key="9">
    <source>
        <dbReference type="EMBL" id="MFD2966394.1"/>
    </source>
</evidence>
<dbReference type="RefSeq" id="WP_320184183.1">
    <property type="nucleotide sequence ID" value="NZ_CP138332.1"/>
</dbReference>
<evidence type="ECO:0000256" key="2">
    <source>
        <dbReference type="ARBA" id="ARBA00005170"/>
    </source>
</evidence>
<dbReference type="InterPro" id="IPR011042">
    <property type="entry name" value="6-blade_b-propeller_TolB-like"/>
</dbReference>
<evidence type="ECO:0000256" key="3">
    <source>
        <dbReference type="ARBA" id="ARBA00007106"/>
    </source>
</evidence>
<keyword evidence="7" id="KW-0005">Acetoin biosynthesis</keyword>
<gene>
    <name evidence="9" type="primary">budA</name>
    <name evidence="9" type="ORF">ACFS7Y_03300</name>
</gene>
<comment type="similarity">
    <text evidence="3">Belongs to the alpha-acetolactate decarboxylase family.</text>
</comment>
<comment type="catalytic activity">
    <reaction evidence="1">
        <text>(2S)-2-acetolactate + H(+) = (R)-acetoin + CO2</text>
        <dbReference type="Rhea" id="RHEA:21580"/>
        <dbReference type="ChEBI" id="CHEBI:15378"/>
        <dbReference type="ChEBI" id="CHEBI:15686"/>
        <dbReference type="ChEBI" id="CHEBI:16526"/>
        <dbReference type="ChEBI" id="CHEBI:58476"/>
        <dbReference type="EC" id="4.1.1.5"/>
    </reaction>
</comment>
<organism evidence="9 10">
    <name type="scientific">Sphingobacterium bambusae</name>
    <dbReference type="NCBI Taxonomy" id="662858"/>
    <lineage>
        <taxon>Bacteria</taxon>
        <taxon>Pseudomonadati</taxon>
        <taxon>Bacteroidota</taxon>
        <taxon>Sphingobacteriia</taxon>
        <taxon>Sphingobacteriales</taxon>
        <taxon>Sphingobacteriaceae</taxon>
        <taxon>Sphingobacterium</taxon>
    </lineage>
</organism>
<dbReference type="Proteomes" id="UP001597525">
    <property type="component" value="Unassembled WGS sequence"/>
</dbReference>
<evidence type="ECO:0000256" key="6">
    <source>
        <dbReference type="ARBA" id="ARBA00022793"/>
    </source>
</evidence>
<dbReference type="EC" id="4.1.1.5" evidence="4"/>
<evidence type="ECO:0000256" key="4">
    <source>
        <dbReference type="ARBA" id="ARBA00013204"/>
    </source>
</evidence>
<protein>
    <recommendedName>
        <fullName evidence="5">Alpha-acetolactate decarboxylase</fullName>
        <ecNumber evidence="4">4.1.1.5</ecNumber>
    </recommendedName>
</protein>
<dbReference type="Pfam" id="PF03306">
    <property type="entry name" value="AAL_decarboxy"/>
    <property type="match status" value="1"/>
</dbReference>
<dbReference type="PANTHER" id="PTHR35524">
    <property type="entry name" value="ALPHA-ACETOLACTATE DECARBOXYLASE"/>
    <property type="match status" value="1"/>
</dbReference>
<proteinExistence type="inferred from homology"/>